<organism evidence="3 4">
    <name type="scientific">Salibacterium halotolerans</name>
    <dbReference type="NCBI Taxonomy" id="1884432"/>
    <lineage>
        <taxon>Bacteria</taxon>
        <taxon>Bacillati</taxon>
        <taxon>Bacillota</taxon>
        <taxon>Bacilli</taxon>
        <taxon>Bacillales</taxon>
        <taxon>Bacillaceae</taxon>
    </lineage>
</organism>
<dbReference type="AlphaFoldDB" id="A0A1I5N5R1"/>
<dbReference type="InterPro" id="IPR029057">
    <property type="entry name" value="PRTase-like"/>
</dbReference>
<evidence type="ECO:0000313" key="4">
    <source>
        <dbReference type="Proteomes" id="UP000198892"/>
    </source>
</evidence>
<dbReference type="RefSeq" id="WP_093335182.1">
    <property type="nucleotide sequence ID" value="NZ_FOXD01000003.1"/>
</dbReference>
<dbReference type="PANTHER" id="PTHR47505">
    <property type="entry name" value="DNA UTILIZATION PROTEIN YHGH"/>
    <property type="match status" value="1"/>
</dbReference>
<dbReference type="Gene3D" id="3.40.50.2020">
    <property type="match status" value="1"/>
</dbReference>
<accession>A0A1I5N5R1</accession>
<dbReference type="GO" id="GO:0016740">
    <property type="term" value="F:transferase activity"/>
    <property type="evidence" value="ECO:0007669"/>
    <property type="project" value="UniProtKB-KW"/>
</dbReference>
<keyword evidence="3" id="KW-0808">Transferase</keyword>
<dbReference type="Pfam" id="PF00156">
    <property type="entry name" value="Pribosyltran"/>
    <property type="match status" value="1"/>
</dbReference>
<dbReference type="InterPro" id="IPR051910">
    <property type="entry name" value="ComF/GntX_DNA_util-trans"/>
</dbReference>
<dbReference type="EMBL" id="FOXD01000003">
    <property type="protein sequence ID" value="SFP17209.1"/>
    <property type="molecule type" value="Genomic_DNA"/>
</dbReference>
<keyword evidence="4" id="KW-1185">Reference proteome</keyword>
<protein>
    <submittedName>
        <fullName evidence="3">Phosphoribosyl transferase domain-containing protein</fullName>
    </submittedName>
</protein>
<evidence type="ECO:0000259" key="2">
    <source>
        <dbReference type="Pfam" id="PF00156"/>
    </source>
</evidence>
<dbReference type="SUPFAM" id="SSF53271">
    <property type="entry name" value="PRTase-like"/>
    <property type="match status" value="1"/>
</dbReference>
<gene>
    <name evidence="3" type="ORF">SAMN05518683_1039</name>
</gene>
<dbReference type="CDD" id="cd06223">
    <property type="entry name" value="PRTases_typeI"/>
    <property type="match status" value="1"/>
</dbReference>
<sequence>MLIDAQNIKGLIIDINTFGDKNINNLVKKLPSELKRTFIINNQLKGFSRKYNEDFLFTNSLEISKSKVVRQALIKMELNTHEVAYVSEDIHSFESLDSPVGTIFIGNGFDINNSGFLPDFLINKIEEVKNINTPKHIGYMGEWRSIDKEHKSNSRILVFNDSINANETKNIKIISSGRYYEYTKNNHNMHLLSNRIKRMKKFNQDDPYLTNIFKRLVKYINDKHFYVDGIISVPSRPGESNRFFNVCKQLSQHFNIENLNSLVFTIENYRPQQGLGQADRKVNVKDVFKTNFDFSGKNIVLIDDVISTGSTTKEVSKEILNAGANNVIVASLGINQFSSNSFIDTKTIKCSNCDGKIKLKINKSNEPYFECNQKSHTLNYNLGVNYSLNEINNQFMSKSFSPF</sequence>
<comment type="similarity">
    <text evidence="1">Belongs to the ComF/GntX family.</text>
</comment>
<proteinExistence type="inferred from homology"/>
<dbReference type="Proteomes" id="UP000198892">
    <property type="component" value="Unassembled WGS sequence"/>
</dbReference>
<evidence type="ECO:0000313" key="3">
    <source>
        <dbReference type="EMBL" id="SFP17209.1"/>
    </source>
</evidence>
<dbReference type="PANTHER" id="PTHR47505:SF1">
    <property type="entry name" value="DNA UTILIZATION PROTEIN YHGH"/>
    <property type="match status" value="1"/>
</dbReference>
<dbReference type="OrthoDB" id="9779910at2"/>
<evidence type="ECO:0000256" key="1">
    <source>
        <dbReference type="ARBA" id="ARBA00008007"/>
    </source>
</evidence>
<name>A0A1I5N5R1_9BACI</name>
<dbReference type="InterPro" id="IPR000836">
    <property type="entry name" value="PRTase_dom"/>
</dbReference>
<feature type="domain" description="Phosphoribosyltransferase" evidence="2">
    <location>
        <begin position="263"/>
        <end position="354"/>
    </location>
</feature>
<reference evidence="4" key="1">
    <citation type="submission" date="2016-10" db="EMBL/GenBank/DDBJ databases">
        <authorList>
            <person name="Varghese N."/>
            <person name="Submissions S."/>
        </authorList>
    </citation>
    <scope>NUCLEOTIDE SEQUENCE [LARGE SCALE GENOMIC DNA]</scope>
    <source>
        <strain evidence="4">S7</strain>
    </source>
</reference>
<dbReference type="STRING" id="1884432.SAMN05518683_1039"/>